<dbReference type="InterPro" id="IPR014118">
    <property type="entry name" value="T4SS_TraV"/>
</dbReference>
<feature type="compositionally biased region" description="Low complexity" evidence="1">
    <location>
        <begin position="180"/>
        <end position="197"/>
    </location>
</feature>
<dbReference type="GeneID" id="94692577"/>
<dbReference type="AlphaFoldDB" id="A0A1H3SH84"/>
<dbReference type="RefSeq" id="WP_074923238.1">
    <property type="nucleotide sequence ID" value="NZ_CP141274.1"/>
</dbReference>
<dbReference type="Proteomes" id="UP000183417">
    <property type="component" value="Unassembled WGS sequence"/>
</dbReference>
<name>A0A1H3SH84_9BURK</name>
<gene>
    <name evidence="2" type="ORF">SAMN05421547_12053</name>
</gene>
<dbReference type="Pfam" id="PF09676">
    <property type="entry name" value="TraV"/>
    <property type="match status" value="1"/>
</dbReference>
<feature type="compositionally biased region" description="Polar residues" evidence="1">
    <location>
        <begin position="199"/>
        <end position="212"/>
    </location>
</feature>
<accession>A0A1H3SH84</accession>
<reference evidence="2 3" key="1">
    <citation type="submission" date="2016-10" db="EMBL/GenBank/DDBJ databases">
        <authorList>
            <person name="de Groot N.N."/>
        </authorList>
    </citation>
    <scope>NUCLEOTIDE SEQUENCE [LARGE SCALE GENOMIC DNA]</scope>
    <source>
        <strain evidence="2 3">LMG 24775</strain>
    </source>
</reference>
<feature type="region of interest" description="Disordered" evidence="1">
    <location>
        <begin position="164"/>
        <end position="225"/>
    </location>
</feature>
<sequence>MSSGIARTAAAALLLPLAGCMNMSGLSGSSKYACAAPEGVACDSVSGTYVNALHDNLPSQRASASRGEPREGTPQPANSTAVFSAPVPARQAISGTPHSIADGEADSAPALALRSQARVLRLWTKPWEDADGDLWDQGYVYVQIDTGRWQIDHVRQRIRDQYAPLRPPPAAAPALPPGGAPASSGVAPFVPDAAAPVESSAQRPTPFNTFPSLAQPPASLGFRPQ</sequence>
<feature type="region of interest" description="Disordered" evidence="1">
    <location>
        <begin position="59"/>
        <end position="81"/>
    </location>
</feature>
<dbReference type="EMBL" id="FNPE01000020">
    <property type="protein sequence ID" value="SDZ37284.1"/>
    <property type="molecule type" value="Genomic_DNA"/>
</dbReference>
<feature type="compositionally biased region" description="Pro residues" evidence="1">
    <location>
        <begin position="165"/>
        <end position="179"/>
    </location>
</feature>
<proteinExistence type="predicted"/>
<protein>
    <submittedName>
        <fullName evidence="2">Conjugal transfer pilus assembly protein TraV</fullName>
    </submittedName>
</protein>
<evidence type="ECO:0000313" key="3">
    <source>
        <dbReference type="Proteomes" id="UP000183417"/>
    </source>
</evidence>
<organism evidence="2 3">
    <name type="scientific">Delftia lacustris</name>
    <dbReference type="NCBI Taxonomy" id="558537"/>
    <lineage>
        <taxon>Bacteria</taxon>
        <taxon>Pseudomonadati</taxon>
        <taxon>Pseudomonadota</taxon>
        <taxon>Betaproteobacteria</taxon>
        <taxon>Burkholderiales</taxon>
        <taxon>Comamonadaceae</taxon>
        <taxon>Delftia</taxon>
    </lineage>
</organism>
<evidence type="ECO:0000256" key="1">
    <source>
        <dbReference type="SAM" id="MobiDB-lite"/>
    </source>
</evidence>
<evidence type="ECO:0000313" key="2">
    <source>
        <dbReference type="EMBL" id="SDZ37284.1"/>
    </source>
</evidence>